<dbReference type="Pfam" id="PF02627">
    <property type="entry name" value="CMD"/>
    <property type="match status" value="1"/>
</dbReference>
<dbReference type="InterPro" id="IPR029032">
    <property type="entry name" value="AhpD-like"/>
</dbReference>
<dbReference type="GO" id="GO:0051920">
    <property type="term" value="F:peroxiredoxin activity"/>
    <property type="evidence" value="ECO:0007669"/>
    <property type="project" value="InterPro"/>
</dbReference>
<dbReference type="eggNOG" id="ENOG502SNP7">
    <property type="taxonomic scope" value="Eukaryota"/>
</dbReference>
<comment type="caution">
    <text evidence="2">The sequence shown here is derived from an EMBL/GenBank/DDBJ whole genome shotgun (WGS) entry which is preliminary data.</text>
</comment>
<sequence>MFLYKLNLHLRRSTLRSSRLLYKQLLTSTPINQRRNMRINYAPSTPPTTNPDGTPLPEAEQKATAEVYERVAARRKPRPLIPLDLALLHSPPIANGYNSLLGAIRTQAVMPQDILELSVCRVAILNGAVYEWNAHAPLALKAGVTAAQLQEVKGLPISTFTPEGKITNNVAKPVGSSLTDFQWEVVIFTDAMTKNIKVDDAIFAAIKSRFSEREVVELTVCIGAYNMVSRFLVTLDVGENNDKSMKDPVHIESELNKK</sequence>
<accession>A0A093VII9</accession>
<feature type="domain" description="Carboxymuconolactone decarboxylase-like" evidence="1">
    <location>
        <begin position="93"/>
        <end position="152"/>
    </location>
</feature>
<name>A0A093VII9_TALMA</name>
<evidence type="ECO:0000313" key="2">
    <source>
        <dbReference type="EMBL" id="KFX49829.1"/>
    </source>
</evidence>
<dbReference type="AlphaFoldDB" id="A0A093VII9"/>
<gene>
    <name evidence="2" type="ORF">GQ26_0080570</name>
</gene>
<dbReference type="SUPFAM" id="SSF69118">
    <property type="entry name" value="AhpD-like"/>
    <property type="match status" value="1"/>
</dbReference>
<dbReference type="EMBL" id="JPOX01000008">
    <property type="protein sequence ID" value="KFX49829.1"/>
    <property type="molecule type" value="Genomic_DNA"/>
</dbReference>
<dbReference type="PANTHER" id="PTHR34846:SF11">
    <property type="entry name" value="4-CARBOXYMUCONOLACTONE DECARBOXYLASE FAMILY PROTEIN (AFU_ORTHOLOGUE AFUA_6G11590)"/>
    <property type="match status" value="1"/>
</dbReference>
<protein>
    <recommendedName>
        <fullName evidence="1">Carboxymuconolactone decarboxylase-like domain-containing protein</fullName>
    </recommendedName>
</protein>
<proteinExistence type="predicted"/>
<dbReference type="Gene3D" id="1.20.1290.10">
    <property type="entry name" value="AhpD-like"/>
    <property type="match status" value="1"/>
</dbReference>
<dbReference type="InterPro" id="IPR003779">
    <property type="entry name" value="CMD-like"/>
</dbReference>
<organism evidence="2">
    <name type="scientific">Talaromyces marneffei PM1</name>
    <dbReference type="NCBI Taxonomy" id="1077442"/>
    <lineage>
        <taxon>Eukaryota</taxon>
        <taxon>Fungi</taxon>
        <taxon>Dikarya</taxon>
        <taxon>Ascomycota</taxon>
        <taxon>Pezizomycotina</taxon>
        <taxon>Eurotiomycetes</taxon>
        <taxon>Eurotiomycetidae</taxon>
        <taxon>Eurotiales</taxon>
        <taxon>Trichocomaceae</taxon>
        <taxon>Talaromyces</taxon>
        <taxon>Talaromyces sect. Talaromyces</taxon>
    </lineage>
</organism>
<reference evidence="2" key="1">
    <citation type="journal article" date="2014" name="PLoS Genet.">
        <title>Signature Gene Expression Reveals Novel Clues to the Molecular Mechanisms of Dimorphic Transition in Penicillium marneffei.</title>
        <authorList>
            <person name="Yang E."/>
            <person name="Wang G."/>
            <person name="Cai J."/>
            <person name="Woo P.C."/>
            <person name="Lau S.K."/>
            <person name="Yuen K.-Y."/>
            <person name="Chow W.-N."/>
            <person name="Lin X."/>
        </authorList>
    </citation>
    <scope>NUCLEOTIDE SEQUENCE [LARGE SCALE GENOMIC DNA]</scope>
    <source>
        <strain evidence="2">PM1</strain>
    </source>
</reference>
<evidence type="ECO:0000259" key="1">
    <source>
        <dbReference type="Pfam" id="PF02627"/>
    </source>
</evidence>
<dbReference type="HOGENOM" id="CLU_082760_2_0_1"/>
<dbReference type="PANTHER" id="PTHR34846">
    <property type="entry name" value="4-CARBOXYMUCONOLACTONE DECARBOXYLASE FAMILY PROTEIN (AFU_ORTHOLOGUE AFUA_6G11590)"/>
    <property type="match status" value="1"/>
</dbReference>